<dbReference type="PANTHER" id="PTHR34406:SF1">
    <property type="entry name" value="PROTEIN YCEI"/>
    <property type="match status" value="1"/>
</dbReference>
<dbReference type="InterPro" id="IPR036761">
    <property type="entry name" value="TTHA0802/YceI-like_sf"/>
</dbReference>
<dbReference type="EMBL" id="SNXZ01000007">
    <property type="protein sequence ID" value="TDP92792.1"/>
    <property type="molecule type" value="Genomic_DNA"/>
</dbReference>
<dbReference type="InterPro" id="IPR007372">
    <property type="entry name" value="Lipid/polyisoprenoid-bd_YceI"/>
</dbReference>
<sequence>MTSTAPAVLAEGRWTADLARSTATFTVGNLGKTVTGTVPVLDGTVDVDAQGLPCAVRGTLDLGAVDTGNRRRDKDLRKPKLLDLDQHPVMTFVADEVITGADGWSVTGKLTARGTTIGLTGHVTSSTVDGAVTLTARTSLDRRALGVRAPRFMIGHTVDITVVATIQLGA</sequence>
<evidence type="ECO:0000313" key="3">
    <source>
        <dbReference type="EMBL" id="TDP92792.1"/>
    </source>
</evidence>
<dbReference type="RefSeq" id="WP_133853149.1">
    <property type="nucleotide sequence ID" value="NZ_SNXZ01000007.1"/>
</dbReference>
<evidence type="ECO:0000259" key="2">
    <source>
        <dbReference type="SMART" id="SM00867"/>
    </source>
</evidence>
<proteinExistence type="inferred from homology"/>
<dbReference type="OrthoDB" id="9811006at2"/>
<gene>
    <name evidence="3" type="ORF">EV186_1077</name>
</gene>
<accession>A0A4R6RZZ0</accession>
<reference evidence="3 4" key="1">
    <citation type="submission" date="2019-03" db="EMBL/GenBank/DDBJ databases">
        <title>Genomic Encyclopedia of Type Strains, Phase IV (KMG-IV): sequencing the most valuable type-strain genomes for metagenomic binning, comparative biology and taxonomic classification.</title>
        <authorList>
            <person name="Goeker M."/>
        </authorList>
    </citation>
    <scope>NUCLEOTIDE SEQUENCE [LARGE SCALE GENOMIC DNA]</scope>
    <source>
        <strain evidence="3 4">DSM 45361</strain>
    </source>
</reference>
<dbReference type="Pfam" id="PF04264">
    <property type="entry name" value="YceI"/>
    <property type="match status" value="1"/>
</dbReference>
<evidence type="ECO:0000256" key="1">
    <source>
        <dbReference type="ARBA" id="ARBA00008812"/>
    </source>
</evidence>
<dbReference type="Proteomes" id="UP000295444">
    <property type="component" value="Unassembled WGS sequence"/>
</dbReference>
<keyword evidence="4" id="KW-1185">Reference proteome</keyword>
<name>A0A4R6RZZ0_LABRH</name>
<comment type="similarity">
    <text evidence="1">Belongs to the UPF0312 family.</text>
</comment>
<comment type="caution">
    <text evidence="3">The sequence shown here is derived from an EMBL/GenBank/DDBJ whole genome shotgun (WGS) entry which is preliminary data.</text>
</comment>
<evidence type="ECO:0000313" key="4">
    <source>
        <dbReference type="Proteomes" id="UP000295444"/>
    </source>
</evidence>
<dbReference type="Gene3D" id="2.40.128.110">
    <property type="entry name" value="Lipid/polyisoprenoid-binding, YceI-like"/>
    <property type="match status" value="1"/>
</dbReference>
<dbReference type="SUPFAM" id="SSF101874">
    <property type="entry name" value="YceI-like"/>
    <property type="match status" value="1"/>
</dbReference>
<protein>
    <submittedName>
        <fullName evidence="3">Polyisoprenoid-binding protein YceI</fullName>
    </submittedName>
</protein>
<organism evidence="3 4">
    <name type="scientific">Labedaea rhizosphaerae</name>
    <dbReference type="NCBI Taxonomy" id="598644"/>
    <lineage>
        <taxon>Bacteria</taxon>
        <taxon>Bacillati</taxon>
        <taxon>Actinomycetota</taxon>
        <taxon>Actinomycetes</taxon>
        <taxon>Pseudonocardiales</taxon>
        <taxon>Pseudonocardiaceae</taxon>
        <taxon>Labedaea</taxon>
    </lineage>
</organism>
<dbReference type="SMART" id="SM00867">
    <property type="entry name" value="YceI"/>
    <property type="match status" value="1"/>
</dbReference>
<dbReference type="PANTHER" id="PTHR34406">
    <property type="entry name" value="PROTEIN YCEI"/>
    <property type="match status" value="1"/>
</dbReference>
<dbReference type="AlphaFoldDB" id="A0A4R6RZZ0"/>
<feature type="domain" description="Lipid/polyisoprenoid-binding YceI-like" evidence="2">
    <location>
        <begin position="13"/>
        <end position="167"/>
    </location>
</feature>